<feature type="compositionally biased region" description="Basic residues" evidence="1">
    <location>
        <begin position="102"/>
        <end position="113"/>
    </location>
</feature>
<accession>A0A427B8S4</accession>
<proteinExistence type="predicted"/>
<dbReference type="Proteomes" id="UP000287651">
    <property type="component" value="Unassembled WGS sequence"/>
</dbReference>
<evidence type="ECO:0000313" key="3">
    <source>
        <dbReference type="Proteomes" id="UP000287651"/>
    </source>
</evidence>
<dbReference type="AlphaFoldDB" id="A0A427B8S4"/>
<feature type="compositionally biased region" description="Polar residues" evidence="1">
    <location>
        <begin position="137"/>
        <end position="155"/>
    </location>
</feature>
<sequence length="155" mass="18101">MDLLIFSNPSIYLPRNWSSYRLIGGSHRTSTGRAGYRRVGNIIYPRKEKRERQRPRSCGRSLLTCRHPQRHIAPSYRVTITEARGQKRRQSGPKEQKEKERRKTKKTKKKKKQWKEGMGSNSTEISIREGGSRENGRNNTITRINQIAPTQVRNL</sequence>
<evidence type="ECO:0000256" key="1">
    <source>
        <dbReference type="SAM" id="MobiDB-lite"/>
    </source>
</evidence>
<reference evidence="2 3" key="1">
    <citation type="journal article" date="2014" name="Agronomy (Basel)">
        <title>A Draft Genome Sequence for Ensete ventricosum, the Drought-Tolerant Tree Against Hunger.</title>
        <authorList>
            <person name="Harrison J."/>
            <person name="Moore K.A."/>
            <person name="Paszkiewicz K."/>
            <person name="Jones T."/>
            <person name="Grant M."/>
            <person name="Ambacheew D."/>
            <person name="Muzemil S."/>
            <person name="Studholme D.J."/>
        </authorList>
    </citation>
    <scope>NUCLEOTIDE SEQUENCE [LARGE SCALE GENOMIC DNA]</scope>
</reference>
<protein>
    <submittedName>
        <fullName evidence="2">Uncharacterized protein</fullName>
    </submittedName>
</protein>
<organism evidence="2 3">
    <name type="scientific">Ensete ventricosum</name>
    <name type="common">Abyssinian banana</name>
    <name type="synonym">Musa ensete</name>
    <dbReference type="NCBI Taxonomy" id="4639"/>
    <lineage>
        <taxon>Eukaryota</taxon>
        <taxon>Viridiplantae</taxon>
        <taxon>Streptophyta</taxon>
        <taxon>Embryophyta</taxon>
        <taxon>Tracheophyta</taxon>
        <taxon>Spermatophyta</taxon>
        <taxon>Magnoliopsida</taxon>
        <taxon>Liliopsida</taxon>
        <taxon>Zingiberales</taxon>
        <taxon>Musaceae</taxon>
        <taxon>Ensete</taxon>
    </lineage>
</organism>
<feature type="compositionally biased region" description="Basic and acidic residues" evidence="1">
    <location>
        <begin position="92"/>
        <end position="101"/>
    </location>
</feature>
<name>A0A427B8S4_ENSVE</name>
<comment type="caution">
    <text evidence="2">The sequence shown here is derived from an EMBL/GenBank/DDBJ whole genome shotgun (WGS) entry which is preliminary data.</text>
</comment>
<dbReference type="EMBL" id="AMZH03000215">
    <property type="protein sequence ID" value="RRT84881.1"/>
    <property type="molecule type" value="Genomic_DNA"/>
</dbReference>
<evidence type="ECO:0000313" key="2">
    <source>
        <dbReference type="EMBL" id="RRT84881.1"/>
    </source>
</evidence>
<feature type="region of interest" description="Disordered" evidence="1">
    <location>
        <begin position="77"/>
        <end position="155"/>
    </location>
</feature>
<feature type="compositionally biased region" description="Basic and acidic residues" evidence="1">
    <location>
        <begin position="126"/>
        <end position="136"/>
    </location>
</feature>
<gene>
    <name evidence="2" type="ORF">B296_00011931</name>
</gene>